<dbReference type="InterPro" id="IPR056924">
    <property type="entry name" value="SH3_Tf2-1"/>
</dbReference>
<dbReference type="AlphaFoldDB" id="A0A6G0SU94"/>
<gene>
    <name evidence="2" type="ORF">AGLY_017686</name>
</gene>
<comment type="caution">
    <text evidence="2">The sequence shown here is derived from an EMBL/GenBank/DDBJ whole genome shotgun (WGS) entry which is preliminary data.</text>
</comment>
<sequence>KEIPYIIRKEQQTQKLNYDKTHKTVSYLPEANKSKKLAYRYRRPFKIIKKISDVNYEIELILNGKSTTDVIHFMILIIASAIAEEKISITISSGAFFNEVPEVIVYEKSIPLIYTQKTIIEEENNVEYLLEVENYCENKKNSYCYINLEKLAEIVGDTTEKQIKNFYTNEDKLKQQADKLRDVFVSDHKDLNQITSQLNNYTIATSNKLENLKNIFKTYLIEEKKNELMENTKTDKEIKGMQEIMFNTLTIVMKIINYERDTSTQIHCKIGKIPPGLMPIDTLHADLQKVSEILRKD</sequence>
<feature type="non-terminal residue" evidence="2">
    <location>
        <position position="1"/>
    </location>
</feature>
<feature type="domain" description="Tf2-1-like SH3-like" evidence="1">
    <location>
        <begin position="31"/>
        <end position="73"/>
    </location>
</feature>
<evidence type="ECO:0000259" key="1">
    <source>
        <dbReference type="Pfam" id="PF24626"/>
    </source>
</evidence>
<proteinExistence type="predicted"/>
<keyword evidence="3" id="KW-1185">Reference proteome</keyword>
<dbReference type="OrthoDB" id="10030726at2759"/>
<reference evidence="2 3" key="1">
    <citation type="submission" date="2019-08" db="EMBL/GenBank/DDBJ databases">
        <title>The genome of the soybean aphid Biotype 1, its phylome, world population structure and adaptation to the North American continent.</title>
        <authorList>
            <person name="Giordano R."/>
            <person name="Donthu R.K."/>
            <person name="Hernandez A.G."/>
            <person name="Wright C.L."/>
            <person name="Zimin A.V."/>
        </authorList>
    </citation>
    <scope>NUCLEOTIDE SEQUENCE [LARGE SCALE GENOMIC DNA]</scope>
    <source>
        <tissue evidence="2">Whole aphids</tissue>
    </source>
</reference>
<dbReference type="Proteomes" id="UP000475862">
    <property type="component" value="Unassembled WGS sequence"/>
</dbReference>
<dbReference type="EMBL" id="VYZN01001862">
    <property type="protein sequence ID" value="KAE9521879.1"/>
    <property type="molecule type" value="Genomic_DNA"/>
</dbReference>
<evidence type="ECO:0000313" key="3">
    <source>
        <dbReference type="Proteomes" id="UP000475862"/>
    </source>
</evidence>
<evidence type="ECO:0000313" key="2">
    <source>
        <dbReference type="EMBL" id="KAE9521879.1"/>
    </source>
</evidence>
<protein>
    <recommendedName>
        <fullName evidence="1">Tf2-1-like SH3-like domain-containing protein</fullName>
    </recommendedName>
</protein>
<dbReference type="Pfam" id="PF24626">
    <property type="entry name" value="SH3_Tf2-1"/>
    <property type="match status" value="1"/>
</dbReference>
<organism evidence="2 3">
    <name type="scientific">Aphis glycines</name>
    <name type="common">Soybean aphid</name>
    <dbReference type="NCBI Taxonomy" id="307491"/>
    <lineage>
        <taxon>Eukaryota</taxon>
        <taxon>Metazoa</taxon>
        <taxon>Ecdysozoa</taxon>
        <taxon>Arthropoda</taxon>
        <taxon>Hexapoda</taxon>
        <taxon>Insecta</taxon>
        <taxon>Pterygota</taxon>
        <taxon>Neoptera</taxon>
        <taxon>Paraneoptera</taxon>
        <taxon>Hemiptera</taxon>
        <taxon>Sternorrhyncha</taxon>
        <taxon>Aphidomorpha</taxon>
        <taxon>Aphidoidea</taxon>
        <taxon>Aphididae</taxon>
        <taxon>Aphidini</taxon>
        <taxon>Aphis</taxon>
        <taxon>Aphis</taxon>
    </lineage>
</organism>
<name>A0A6G0SU94_APHGL</name>
<accession>A0A6G0SU94</accession>